<dbReference type="GO" id="GO:0042025">
    <property type="term" value="C:host cell nucleus"/>
    <property type="evidence" value="ECO:0007669"/>
    <property type="project" value="UniProtKB-SubCell"/>
</dbReference>
<evidence type="ECO:0000256" key="9">
    <source>
        <dbReference type="ARBA" id="ARBA00023125"/>
    </source>
</evidence>
<keyword evidence="6 12" id="KW-1048">Host nucleus</keyword>
<keyword evidence="3 12" id="KW-0678">Repressor</keyword>
<dbReference type="InterPro" id="IPR000427">
    <property type="entry name" value="Papillomavirus_E2_C"/>
</dbReference>
<name>Q9J028_9PAPI</name>
<dbReference type="Gene3D" id="2.170.200.10">
    <property type="entry name" value="Papillomavirus E2 early protein domain"/>
    <property type="match status" value="1"/>
</dbReference>
<comment type="caution">
    <text evidence="12">Lacks conserved residue(s) required for the propagation of feature annotation.</text>
</comment>
<dbReference type="SUPFAM" id="SSF54957">
    <property type="entry name" value="Viral DNA-binding domain"/>
    <property type="match status" value="1"/>
</dbReference>
<evidence type="ECO:0000256" key="4">
    <source>
        <dbReference type="ARBA" id="ARBA00022518"/>
    </source>
</evidence>
<evidence type="ECO:0000259" key="14">
    <source>
        <dbReference type="Pfam" id="PF00508"/>
    </source>
</evidence>
<dbReference type="InterPro" id="IPR035975">
    <property type="entry name" value="E2/EBNA1_C_sf"/>
</dbReference>
<keyword evidence="17" id="KW-1185">Reference proteome</keyword>
<comment type="similarity">
    <text evidence="2">Belongs to the papillomaviridae E8^E2C protein family.</text>
</comment>
<feature type="cross-link" description="Glycyl lysine isopeptide (Lys-Gly) (interchain with G-Cter in SUMO)" evidence="12">
    <location>
        <position position="337"/>
    </location>
</feature>
<evidence type="ECO:0000313" key="17">
    <source>
        <dbReference type="Proteomes" id="UP000101963"/>
    </source>
</evidence>
<evidence type="ECO:0000313" key="16">
    <source>
        <dbReference type="EMBL" id="AAF67125.1"/>
    </source>
</evidence>
<evidence type="ECO:0000256" key="11">
    <source>
        <dbReference type="ARBA" id="ARBA00023163"/>
    </source>
</evidence>
<sequence length="414" mass="46895">METLSQRLDSVQEQLLNLYEKESQSLQDQIAHWNLIRKEQVILHFARKHGIRRLGMTYVPTLAATQHNAKQAIEIVLFLESLQRSQYGQEPWTLQDTSKERFKSPPSNCFKKGAQTVEVIYDGNKDNNFRYTVWKFIYFWDESGDWHKVPSTVDEKGVYYRDTEGNNIYYVDFETDAARFSSKGEYEVVYKSQKLSVSSVTSSTPLRPIALGNTPDNATASPAPAVSAGPAHHPQTPVKSLSGPVSRYGRRRSRSPGVGFDPARSRRQGKHPTDFNANTISADSTDSTDFSPAFRPPTPSEVGRRNTTAPRESARGLGGRVRQLISEARDPPVICLKGGNNQLKCLRYRLKAKHRTLFDCISTTWSWVDNSSTCRVGSGRVLIKFKDEAQRERFLEEVPIPRHMQVFVGNFFGL</sequence>
<dbReference type="InterPro" id="IPR036050">
    <property type="entry name" value="Regulatory_protein_E2_N"/>
</dbReference>
<comment type="similarity">
    <text evidence="12">Belongs to the papillomaviridae E2 protein family.</text>
</comment>
<dbReference type="InterPro" id="IPR042504">
    <property type="entry name" value="Regulatory_protein_E2_N_2"/>
</dbReference>
<evidence type="ECO:0000256" key="5">
    <source>
        <dbReference type="ARBA" id="ARBA00022553"/>
    </source>
</evidence>
<dbReference type="GO" id="GO:0006275">
    <property type="term" value="P:regulation of DNA replication"/>
    <property type="evidence" value="ECO:0007669"/>
    <property type="project" value="UniProtKB-UniRule"/>
</dbReference>
<dbReference type="InterPro" id="IPR033668">
    <property type="entry name" value="Reg_prot_E2"/>
</dbReference>
<feature type="domain" description="Papillomavirus E2 N-terminal" evidence="14">
    <location>
        <begin position="1"/>
        <end position="197"/>
    </location>
</feature>
<dbReference type="KEGG" id="vg:1460792"/>
<keyword evidence="11 12" id="KW-0804">Transcription</keyword>
<accession>Q9J028</accession>
<dbReference type="GO" id="GO:0000166">
    <property type="term" value="F:nucleotide binding"/>
    <property type="evidence" value="ECO:0007669"/>
    <property type="project" value="UniProtKB-UniRule"/>
</dbReference>
<dbReference type="EMBL" id="AF227240">
    <property type="protein sequence ID" value="AAF67125.1"/>
    <property type="molecule type" value="Genomic_DNA"/>
</dbReference>
<dbReference type="InterPro" id="IPR001866">
    <property type="entry name" value="PPV_E2_N"/>
</dbReference>
<proteinExistence type="inferred from homology"/>
<evidence type="ECO:0000256" key="7">
    <source>
        <dbReference type="ARBA" id="ARBA00022705"/>
    </source>
</evidence>
<keyword evidence="12" id="KW-1017">Isopeptide bond</keyword>
<dbReference type="GO" id="GO:0006351">
    <property type="term" value="P:DNA-templated transcription"/>
    <property type="evidence" value="ECO:0007669"/>
    <property type="project" value="UniProtKB-UniRule"/>
</dbReference>
<keyword evidence="12" id="KW-0832">Ubl conjugation</keyword>
<evidence type="ECO:0000256" key="12">
    <source>
        <dbReference type="HAMAP-Rule" id="MF_04001"/>
    </source>
</evidence>
<feature type="compositionally biased region" description="Low complexity" evidence="13">
    <location>
        <begin position="218"/>
        <end position="234"/>
    </location>
</feature>
<keyword evidence="7 12" id="KW-0235">DNA replication</keyword>
<dbReference type="Pfam" id="PF00511">
    <property type="entry name" value="PPV_E2_C"/>
    <property type="match status" value="1"/>
</dbReference>
<dbReference type="Pfam" id="PF00508">
    <property type="entry name" value="PPV_E2_N"/>
    <property type="match status" value="1"/>
</dbReference>
<evidence type="ECO:0000256" key="8">
    <source>
        <dbReference type="ARBA" id="ARBA00023015"/>
    </source>
</evidence>
<evidence type="ECO:0000259" key="15">
    <source>
        <dbReference type="Pfam" id="PF00511"/>
    </source>
</evidence>
<dbReference type="GO" id="GO:0006260">
    <property type="term" value="P:DNA replication"/>
    <property type="evidence" value="ECO:0007669"/>
    <property type="project" value="UniProtKB-KW"/>
</dbReference>
<evidence type="ECO:0000256" key="2">
    <source>
        <dbReference type="ARBA" id="ARBA00007794"/>
    </source>
</evidence>
<comment type="PTM">
    <text evidence="12">Phosphorylated.</text>
</comment>
<organism evidence="16 17">
    <name type="scientific">Oryctolagus cuniculus papillomavirus 1</name>
    <dbReference type="NCBI Taxonomy" id="2772507"/>
    <lineage>
        <taxon>Viruses</taxon>
        <taxon>Monodnaviria</taxon>
        <taxon>Shotokuvirae</taxon>
        <taxon>Cossaviricota</taxon>
        <taxon>Papovaviricetes</taxon>
        <taxon>Zurhausenvirales</taxon>
        <taxon>Papillomaviridae</taxon>
        <taxon>Firstpapillomavirinae</taxon>
        <taxon>Kappapapillomavirus</taxon>
        <taxon>Kappapapillomavirus 1</taxon>
    </lineage>
</organism>
<evidence type="ECO:0000256" key="13">
    <source>
        <dbReference type="SAM" id="MobiDB-lite"/>
    </source>
</evidence>
<evidence type="ECO:0000256" key="1">
    <source>
        <dbReference type="ARBA" id="ARBA00004147"/>
    </source>
</evidence>
<keyword evidence="8 12" id="KW-0805">Transcription regulation</keyword>
<dbReference type="Gene3D" id="1.10.287.30">
    <property type="entry name" value="E2 (early) protein, N terminal domain, subdomain 1"/>
    <property type="match status" value="1"/>
</dbReference>
<dbReference type="GO" id="GO:0039693">
    <property type="term" value="P:viral DNA genome replication"/>
    <property type="evidence" value="ECO:0007669"/>
    <property type="project" value="UniProtKB-UniRule"/>
</dbReference>
<comment type="PTM">
    <text evidence="12">Sumoylation plays a regulatory role in E2 transcriptional activity.</text>
</comment>
<protein>
    <recommendedName>
        <fullName evidence="12">Regulatory protein E2</fullName>
    </recommendedName>
</protein>
<keyword evidence="4 12" id="KW-0244">Early protein</keyword>
<comment type="subcellular location">
    <subcellularLocation>
        <location evidence="1 12">Host nucleus</location>
    </subcellularLocation>
</comment>
<keyword evidence="5 12" id="KW-0597">Phosphoprotein</keyword>
<dbReference type="GO" id="GO:0003700">
    <property type="term" value="F:DNA-binding transcription factor activity"/>
    <property type="evidence" value="ECO:0007669"/>
    <property type="project" value="UniProtKB-UniRule"/>
</dbReference>
<reference evidence="16 17" key="1">
    <citation type="journal article" date="2000" name="Virology">
        <title>Rabbit oral papillomavirus complete genome sequence and immunity following genital infection.</title>
        <authorList>
            <person name="Christensen N.D."/>
            <person name="Cladel N.M."/>
            <person name="Reed C.A."/>
            <person name="Han R."/>
        </authorList>
    </citation>
    <scope>NUCLEOTIDE SEQUENCE [LARGE SCALE GENOMIC DNA]</scope>
</reference>
<dbReference type="SUPFAM" id="SSF51332">
    <property type="entry name" value="E2 regulatory, transactivation domain"/>
    <property type="match status" value="1"/>
</dbReference>
<comment type="function">
    <text evidence="12">Plays a role in the initiation of viral DNA replication. A dimer of E2 interacts with a dimer of E1 in order to improve specificity of E1 DNA binding activity. Once the complex recognizes and binds DNA at specific sites, the E2 dimer is removed from DNA. E2 also regulates viral transcription through binding to the E2RE response element (5'-ACCNNNNNNGGT-3') present in multiple copies in the regulatory regions of the viral genome. Activates or represses transcription depending on E2RE's position with regards to proximal promoter elements including the TATA-box. Repression occurs by sterically hindering the assembly of the transcription initiation complex.</text>
</comment>
<keyword evidence="9 12" id="KW-0238">DNA-binding</keyword>
<dbReference type="RefSeq" id="NP_057844.1">
    <property type="nucleotide sequence ID" value="NC_002232.1"/>
</dbReference>
<comment type="subunit">
    <text evidence="12">Binds DNA as homodimer. Interacts with protein E1; this interaction greatly increases E1 DNA-binding activity. Interacts with protein L1; this interaction enhances E2-dependent replication and transcription activation. Interacts with protein L2; this interaction inhibits E2 transcriptional activity but not DNA replication function E2. Interacts with protein E7; this interaction inhibits E7 oncogenic activity. Interacts with host TAF1; this interaction modulates E2-dependent transcriptional regulation. Interacts with host BRD4; this interaction mediates E2 transcriptional activation function. Additionally, the interaction with host BRD4 on mitotic chromosomes mediates tethering of the viral genome. Interacts with host TOPBP1; this interaction is required for optimal viral DNA replication.</text>
</comment>
<dbReference type="InterPro" id="IPR042503">
    <property type="entry name" value="Regulatory_protein_E2_N_1"/>
</dbReference>
<evidence type="ECO:0000256" key="6">
    <source>
        <dbReference type="ARBA" id="ARBA00022562"/>
    </source>
</evidence>
<dbReference type="InterPro" id="IPR012677">
    <property type="entry name" value="Nucleotide-bd_a/b_plait_sf"/>
</dbReference>
<dbReference type="Proteomes" id="UP000101963">
    <property type="component" value="Segment"/>
</dbReference>
<evidence type="ECO:0000256" key="10">
    <source>
        <dbReference type="ARBA" id="ARBA00023159"/>
    </source>
</evidence>
<gene>
    <name evidence="12" type="primary">E2</name>
</gene>
<dbReference type="Gene3D" id="3.30.70.330">
    <property type="match status" value="1"/>
</dbReference>
<keyword evidence="10 12" id="KW-0010">Activator</keyword>
<dbReference type="GO" id="GO:0003677">
    <property type="term" value="F:DNA binding"/>
    <property type="evidence" value="ECO:0007669"/>
    <property type="project" value="UniProtKB-UniRule"/>
</dbReference>
<evidence type="ECO:0000256" key="3">
    <source>
        <dbReference type="ARBA" id="ARBA00022491"/>
    </source>
</evidence>
<feature type="domain" description="Papillomavirus E2 C-terminal" evidence="15">
    <location>
        <begin position="332"/>
        <end position="410"/>
    </location>
</feature>
<dbReference type="HAMAP" id="MF_04001">
    <property type="entry name" value="PPV_E2"/>
    <property type="match status" value="1"/>
</dbReference>
<feature type="region of interest" description="Disordered" evidence="13">
    <location>
        <begin position="202"/>
        <end position="318"/>
    </location>
</feature>
<feature type="compositionally biased region" description="Polar residues" evidence="13">
    <location>
        <begin position="275"/>
        <end position="290"/>
    </location>
</feature>
<feature type="region of interest" description="DNA-binding domain" evidence="12">
    <location>
        <begin position="330"/>
        <end position="414"/>
    </location>
</feature>